<dbReference type="Proteomes" id="UP000242715">
    <property type="component" value="Unassembled WGS sequence"/>
</dbReference>
<dbReference type="Pfam" id="PF12076">
    <property type="entry name" value="CER1-like_C"/>
    <property type="match status" value="1"/>
</dbReference>
<evidence type="ECO:0000313" key="4">
    <source>
        <dbReference type="Proteomes" id="UP000242715"/>
    </source>
</evidence>
<reference evidence="4" key="1">
    <citation type="journal article" date="2017" name="Front. Plant Sci.">
        <title>Climate Clever Clovers: New Paradigm to Reduce the Environmental Footprint of Ruminants by Breeding Low Methanogenic Forages Utilizing Haplotype Variation.</title>
        <authorList>
            <person name="Kaur P."/>
            <person name="Appels R."/>
            <person name="Bayer P.E."/>
            <person name="Keeble-Gagnere G."/>
            <person name="Wang J."/>
            <person name="Hirakawa H."/>
            <person name="Shirasawa K."/>
            <person name="Vercoe P."/>
            <person name="Stefanova K."/>
            <person name="Durmic Z."/>
            <person name="Nichols P."/>
            <person name="Revell C."/>
            <person name="Isobe S.N."/>
            <person name="Edwards D."/>
            <person name="Erskine W."/>
        </authorList>
    </citation>
    <scope>NUCLEOTIDE SEQUENCE [LARGE SCALE GENOMIC DNA]</scope>
    <source>
        <strain evidence="4">cv. Daliak</strain>
    </source>
</reference>
<dbReference type="AlphaFoldDB" id="A0A2Z6MUI6"/>
<accession>A0A2Z6MUI6</accession>
<keyword evidence="4" id="KW-1185">Reference proteome</keyword>
<protein>
    <recommendedName>
        <fullName evidence="2">Very-long-chain aldehyde decarbonylase CER1-like C-terminal domain-containing protein</fullName>
    </recommendedName>
</protein>
<dbReference type="GO" id="GO:0016020">
    <property type="term" value="C:membrane"/>
    <property type="evidence" value="ECO:0007669"/>
    <property type="project" value="UniProtKB-SubCell"/>
</dbReference>
<dbReference type="OrthoDB" id="408954at2759"/>
<proteinExistence type="predicted"/>
<dbReference type="InterPro" id="IPR021940">
    <property type="entry name" value="CER1-like_C"/>
</dbReference>
<evidence type="ECO:0000256" key="1">
    <source>
        <dbReference type="ARBA" id="ARBA00004141"/>
    </source>
</evidence>
<dbReference type="EMBL" id="DF973625">
    <property type="protein sequence ID" value="GAU36304.1"/>
    <property type="molecule type" value="Genomic_DNA"/>
</dbReference>
<gene>
    <name evidence="3" type="ORF">TSUD_353480</name>
</gene>
<name>A0A2Z6MUI6_TRISU</name>
<feature type="domain" description="Very-long-chain aldehyde decarbonylase CER1-like C-terminal" evidence="2">
    <location>
        <begin position="91"/>
        <end position="198"/>
    </location>
</feature>
<evidence type="ECO:0000313" key="3">
    <source>
        <dbReference type="EMBL" id="GAU36304.1"/>
    </source>
</evidence>
<evidence type="ECO:0000259" key="2">
    <source>
        <dbReference type="Pfam" id="PF12076"/>
    </source>
</evidence>
<sequence>MIEEAILDADKKGIKVVSLGLMNQGEELNMYGGLYVSRHPKLNVKVVDGSSLAVAAVINSIPKGTTQVLLRGKLTKVAYAIAFTLCQQGVQIWLVGDGLTEEEQMKAPKGTLFIPYSQFPPKKHRKDCSYHFTPAMQTPTSIENVHSCEDWLPRRVMSAWRIAGIVHSLEGWNEHECGYKMQNIDKVWHSALKQGFQPLTTPLKKIS</sequence>
<organism evidence="3 4">
    <name type="scientific">Trifolium subterraneum</name>
    <name type="common">Subterranean clover</name>
    <dbReference type="NCBI Taxonomy" id="3900"/>
    <lineage>
        <taxon>Eukaryota</taxon>
        <taxon>Viridiplantae</taxon>
        <taxon>Streptophyta</taxon>
        <taxon>Embryophyta</taxon>
        <taxon>Tracheophyta</taxon>
        <taxon>Spermatophyta</taxon>
        <taxon>Magnoliopsida</taxon>
        <taxon>eudicotyledons</taxon>
        <taxon>Gunneridae</taxon>
        <taxon>Pentapetalae</taxon>
        <taxon>rosids</taxon>
        <taxon>fabids</taxon>
        <taxon>Fabales</taxon>
        <taxon>Fabaceae</taxon>
        <taxon>Papilionoideae</taxon>
        <taxon>50 kb inversion clade</taxon>
        <taxon>NPAAA clade</taxon>
        <taxon>Hologalegina</taxon>
        <taxon>IRL clade</taxon>
        <taxon>Trifolieae</taxon>
        <taxon>Trifolium</taxon>
    </lineage>
</organism>
<comment type="subcellular location">
    <subcellularLocation>
        <location evidence="1">Membrane</location>
        <topology evidence="1">Multi-pass membrane protein</topology>
    </subcellularLocation>
</comment>